<proteinExistence type="predicted"/>
<evidence type="ECO:0000256" key="1">
    <source>
        <dbReference type="SAM" id="MobiDB-lite"/>
    </source>
</evidence>
<dbReference type="OrthoDB" id="159449at2759"/>
<evidence type="ECO:0000313" key="4">
    <source>
        <dbReference type="Proteomes" id="UP001140094"/>
    </source>
</evidence>
<dbReference type="AlphaFoldDB" id="A0A9W8I0A8"/>
<dbReference type="EMBL" id="JANBUO010001069">
    <property type="protein sequence ID" value="KAJ2799996.1"/>
    <property type="molecule type" value="Genomic_DNA"/>
</dbReference>
<feature type="compositionally biased region" description="Basic and acidic residues" evidence="1">
    <location>
        <begin position="331"/>
        <end position="345"/>
    </location>
</feature>
<feature type="compositionally biased region" description="Basic and acidic residues" evidence="1">
    <location>
        <begin position="308"/>
        <end position="320"/>
    </location>
</feature>
<feature type="compositionally biased region" description="Low complexity" evidence="1">
    <location>
        <begin position="225"/>
        <end position="240"/>
    </location>
</feature>
<dbReference type="FunFam" id="1.10.8.270:FF:000016">
    <property type="entry name" value="TBC1 domain family member 2A"/>
    <property type="match status" value="1"/>
</dbReference>
<feature type="non-terminal residue" evidence="3">
    <location>
        <position position="1"/>
    </location>
</feature>
<feature type="compositionally biased region" description="Low complexity" evidence="1">
    <location>
        <begin position="198"/>
        <end position="214"/>
    </location>
</feature>
<feature type="region of interest" description="Disordered" evidence="1">
    <location>
        <begin position="637"/>
        <end position="772"/>
    </location>
</feature>
<feature type="compositionally biased region" description="Polar residues" evidence="1">
    <location>
        <begin position="740"/>
        <end position="750"/>
    </location>
</feature>
<feature type="region of interest" description="Disordered" evidence="1">
    <location>
        <begin position="439"/>
        <end position="462"/>
    </location>
</feature>
<feature type="region of interest" description="Disordered" evidence="1">
    <location>
        <begin position="290"/>
        <end position="350"/>
    </location>
</feature>
<feature type="compositionally biased region" description="Polar residues" evidence="1">
    <location>
        <begin position="519"/>
        <end position="529"/>
    </location>
</feature>
<feature type="compositionally biased region" description="Gly residues" evidence="1">
    <location>
        <begin position="835"/>
        <end position="845"/>
    </location>
</feature>
<dbReference type="InterPro" id="IPR000195">
    <property type="entry name" value="Rab-GAP-TBC_dom"/>
</dbReference>
<comment type="caution">
    <text evidence="3">The sequence shown here is derived from an EMBL/GenBank/DDBJ whole genome shotgun (WGS) entry which is preliminary data.</text>
</comment>
<dbReference type="Gene3D" id="1.10.8.270">
    <property type="entry name" value="putative rabgap domain of human tbc1 domain family member 14 like domains"/>
    <property type="match status" value="1"/>
</dbReference>
<feature type="region of interest" description="Disordered" evidence="1">
    <location>
        <begin position="128"/>
        <end position="148"/>
    </location>
</feature>
<dbReference type="InterPro" id="IPR050302">
    <property type="entry name" value="Rab_GAP_TBC_domain"/>
</dbReference>
<feature type="compositionally biased region" description="Polar residues" evidence="1">
    <location>
        <begin position="23"/>
        <end position="37"/>
    </location>
</feature>
<evidence type="ECO:0000259" key="2">
    <source>
        <dbReference type="PROSITE" id="PS50086"/>
    </source>
</evidence>
<feature type="domain" description="Rab-GAP TBC" evidence="2">
    <location>
        <begin position="960"/>
        <end position="1146"/>
    </location>
</feature>
<feature type="region of interest" description="Disordered" evidence="1">
    <location>
        <begin position="829"/>
        <end position="850"/>
    </location>
</feature>
<keyword evidence="4" id="KW-1185">Reference proteome</keyword>
<dbReference type="PANTHER" id="PTHR47219">
    <property type="entry name" value="RAB GTPASE-ACTIVATING PROTEIN 1-LIKE"/>
    <property type="match status" value="1"/>
</dbReference>
<dbReference type="Gene3D" id="1.10.472.80">
    <property type="entry name" value="Ypt/Rab-GAP domain of gyp1p, domain 3"/>
    <property type="match status" value="1"/>
</dbReference>
<organism evidence="3 4">
    <name type="scientific">Coemansia guatemalensis</name>
    <dbReference type="NCBI Taxonomy" id="2761395"/>
    <lineage>
        <taxon>Eukaryota</taxon>
        <taxon>Fungi</taxon>
        <taxon>Fungi incertae sedis</taxon>
        <taxon>Zoopagomycota</taxon>
        <taxon>Kickxellomycotina</taxon>
        <taxon>Kickxellomycetes</taxon>
        <taxon>Kickxellales</taxon>
        <taxon>Kickxellaceae</taxon>
        <taxon>Coemansia</taxon>
    </lineage>
</organism>
<dbReference type="SUPFAM" id="SSF47923">
    <property type="entry name" value="Ypt/Rab-GAP domain of gyp1p"/>
    <property type="match status" value="2"/>
</dbReference>
<dbReference type="Proteomes" id="UP001140094">
    <property type="component" value="Unassembled WGS sequence"/>
</dbReference>
<dbReference type="InterPro" id="IPR035969">
    <property type="entry name" value="Rab-GAP_TBC_sf"/>
</dbReference>
<dbReference type="GO" id="GO:0031267">
    <property type="term" value="F:small GTPase binding"/>
    <property type="evidence" value="ECO:0007669"/>
    <property type="project" value="TreeGrafter"/>
</dbReference>
<name>A0A9W8I0A8_9FUNG</name>
<gene>
    <name evidence="3" type="ORF">H4R20_004226</name>
</gene>
<protein>
    <recommendedName>
        <fullName evidence="2">Rab-GAP TBC domain-containing protein</fullName>
    </recommendedName>
</protein>
<feature type="region of interest" description="Disordered" evidence="1">
    <location>
        <begin position="516"/>
        <end position="541"/>
    </location>
</feature>
<accession>A0A9W8I0A8</accession>
<feature type="region of interest" description="Disordered" evidence="1">
    <location>
        <begin position="14"/>
        <end position="51"/>
    </location>
</feature>
<feature type="compositionally biased region" description="Polar residues" evidence="1">
    <location>
        <begin position="703"/>
        <end position="730"/>
    </location>
</feature>
<evidence type="ECO:0000313" key="3">
    <source>
        <dbReference type="EMBL" id="KAJ2799996.1"/>
    </source>
</evidence>
<dbReference type="SMART" id="SM00164">
    <property type="entry name" value="TBC"/>
    <property type="match status" value="1"/>
</dbReference>
<dbReference type="GO" id="GO:0005096">
    <property type="term" value="F:GTPase activator activity"/>
    <property type="evidence" value="ECO:0007669"/>
    <property type="project" value="TreeGrafter"/>
</dbReference>
<dbReference type="PROSITE" id="PS50086">
    <property type="entry name" value="TBC_RABGAP"/>
    <property type="match status" value="1"/>
</dbReference>
<feature type="region of interest" description="Disordered" evidence="1">
    <location>
        <begin position="595"/>
        <end position="622"/>
    </location>
</feature>
<reference evidence="3" key="1">
    <citation type="submission" date="2022-07" db="EMBL/GenBank/DDBJ databases">
        <title>Phylogenomic reconstructions and comparative analyses of Kickxellomycotina fungi.</title>
        <authorList>
            <person name="Reynolds N.K."/>
            <person name="Stajich J.E."/>
            <person name="Barry K."/>
            <person name="Grigoriev I.V."/>
            <person name="Crous P."/>
            <person name="Smith M.E."/>
        </authorList>
    </citation>
    <scope>NUCLEOTIDE SEQUENCE</scope>
    <source>
        <strain evidence="3">NRRL 1565</strain>
    </source>
</reference>
<feature type="region of interest" description="Disordered" evidence="1">
    <location>
        <begin position="189"/>
        <end position="251"/>
    </location>
</feature>
<dbReference type="PANTHER" id="PTHR47219:SF20">
    <property type="entry name" value="TBC1 DOMAIN FAMILY MEMBER 2B"/>
    <property type="match status" value="1"/>
</dbReference>
<sequence>AVKSYQSLNTITSGFNSRRDSDASNGNVCSDVSSTHVASDGIPDSPTANNEKAEEPLVLALAEAMNEQFFGSHMMEISAFSAFSMHYNADMAMPFATVGLPMTTDAVKHTGSTGGLFDTNRIDTSYEHQPRLSEAETLPPKGFTSAGLADTYPTAEEEQCVDIQPPMAHHSAHRLHNTPAHTSAYLQKTGADERPRPLGSQQTSLLSTSSQTVSAAMDTTDPVKALSAAPSVSTSSLSTSGYLQGPERPAPAHVVSGETMCATVSRATTCDSNNSANVRDADHRAVAGKRPGAMSACDAGNNNNPQHNKGERVNNNKDDTQNGNSSIPKASSDDILRNHHIDSRSDNSGSIGRAVQMLTILPHTATPAISQQSAPVRQAGAGGVTSSIKGDNDAVHIRPSQKQFLKADNGSRAGAVPSMMDADYADRFGSYYDYLPVDDGSPPMQRNSGGGGKTNSATRAPPLRSTYKSEPAIHTVAKGSGNGNTFTKDMDLHNSYSQMLENALFYSQAIEQIRESDINDTSRPYTSTAPRARPGKEDIRQRRARNAIASREVFNITTPSTFIPLPGNKYPVPPMPTQSLGRSLAMRSEPEFKQYNTEGRQSSKKAASKQHEPASAGVNHGFSCGSDPAVPIARLLPRNAGQTPSSVPVSRAATSRRMAADSPDNASFLSRRGSDLGYGGVRRTGIDQPVPPSGDRDEGLKQRNVSTPQTFSSSLRAPHTGTRTYSTTDSEALVTDDETSNTARNHSAGISTPPRPKSPPSRQRNRLSITSRFSSLAESVRVPISLDGKEHHHKHLHLVSSQSRKVATRLLMRAGLSRIAIRVAQAGASSTGKVPGSGDGSGTGDGVFENGEAMASSVFGSEAASGAETDPNALQGLKAARQKQLKYVDEFGFMHFEGDDKRVSEQISHYEAWRARSTAAPLPTLDVRAGNESKWEVLLDSFDAATLRRSRKVKRLVQGGVPPTIRARLYYVLSGAPKIEQPGEYARLVGQEILPVYDEIERDVARCYPDHILFADADSQGQRQLRRILRAYAQYNRDIGYCQGMGRLVGLFLITGLSEEQAFWVLAATIANFIPRFYERDMGGLREHTSVFEVLLHERNPRLANHLAEQGCDVLMYATPWFITVFTLSLPWPAALRVWDWFLYRGTKVLFRMALGITDLASPYLLEACPTIAELMGFLLHMPPGLVDADTVVAAAIRVKVSERHIERLIQRAAIANKPTAPRA</sequence>
<dbReference type="Pfam" id="PF00566">
    <property type="entry name" value="RabGAP-TBC"/>
    <property type="match status" value="1"/>
</dbReference>